<keyword evidence="2" id="KW-0846">Cobalamin</keyword>
<comment type="cofactor">
    <cofactor evidence="1">
        <name>adenosylcob(III)alamin</name>
        <dbReference type="ChEBI" id="CHEBI:18408"/>
    </cofactor>
</comment>
<dbReference type="InterPro" id="IPR006159">
    <property type="entry name" value="Acid_CoA_mut_C"/>
</dbReference>
<gene>
    <name evidence="7" type="ORF">SAMN05660706_101201</name>
</gene>
<proteinExistence type="predicted"/>
<evidence type="ECO:0000256" key="2">
    <source>
        <dbReference type="ARBA" id="ARBA00022628"/>
    </source>
</evidence>
<keyword evidence="5" id="KW-0170">Cobalt</keyword>
<dbReference type="Gene3D" id="3.40.50.280">
    <property type="entry name" value="Cobalamin-binding domain"/>
    <property type="match status" value="1"/>
</dbReference>
<name>A0A1I6CQL4_9FIRM</name>
<dbReference type="SUPFAM" id="SSF52242">
    <property type="entry name" value="Cobalamin (vitamin B12)-binding domain"/>
    <property type="match status" value="1"/>
</dbReference>
<dbReference type="PANTHER" id="PTHR48101:SF1">
    <property type="entry name" value="METHYLMALONYL-COA MUTASE, LARGE SUBUNIT"/>
    <property type="match status" value="1"/>
</dbReference>
<reference evidence="8" key="1">
    <citation type="submission" date="2016-10" db="EMBL/GenBank/DDBJ databases">
        <authorList>
            <person name="Varghese N."/>
            <person name="Submissions S."/>
        </authorList>
    </citation>
    <scope>NUCLEOTIDE SEQUENCE [LARGE SCALE GENOMIC DNA]</scope>
    <source>
        <strain evidence="8">DSM 3669</strain>
    </source>
</reference>
<evidence type="ECO:0000256" key="3">
    <source>
        <dbReference type="ARBA" id="ARBA00022723"/>
    </source>
</evidence>
<dbReference type="EMBL" id="FOYM01000001">
    <property type="protein sequence ID" value="SFQ95482.1"/>
    <property type="molecule type" value="Genomic_DNA"/>
</dbReference>
<evidence type="ECO:0000259" key="6">
    <source>
        <dbReference type="PROSITE" id="PS51332"/>
    </source>
</evidence>
<dbReference type="PROSITE" id="PS51332">
    <property type="entry name" value="B12_BINDING"/>
    <property type="match status" value="1"/>
</dbReference>
<dbReference type="Pfam" id="PF02310">
    <property type="entry name" value="B12-binding"/>
    <property type="match status" value="1"/>
</dbReference>
<accession>A0A1I6CQL4</accession>
<dbReference type="InterPro" id="IPR036724">
    <property type="entry name" value="Cobalamin-bd_sf"/>
</dbReference>
<keyword evidence="3" id="KW-0479">Metal-binding</keyword>
<dbReference type="STRING" id="39060.SAMN05660706_101201"/>
<dbReference type="PANTHER" id="PTHR48101">
    <property type="entry name" value="METHYLMALONYL-COA MUTASE, MITOCHONDRIAL-RELATED"/>
    <property type="match status" value="1"/>
</dbReference>
<dbReference type="Proteomes" id="UP000199584">
    <property type="component" value="Unassembled WGS sequence"/>
</dbReference>
<organism evidence="7 8">
    <name type="scientific">Desulfoscipio geothermicus DSM 3669</name>
    <dbReference type="NCBI Taxonomy" id="1121426"/>
    <lineage>
        <taxon>Bacteria</taxon>
        <taxon>Bacillati</taxon>
        <taxon>Bacillota</taxon>
        <taxon>Clostridia</taxon>
        <taxon>Eubacteriales</taxon>
        <taxon>Desulfallaceae</taxon>
        <taxon>Desulfoscipio</taxon>
    </lineage>
</organism>
<evidence type="ECO:0000256" key="1">
    <source>
        <dbReference type="ARBA" id="ARBA00001922"/>
    </source>
</evidence>
<dbReference type="GO" id="GO:0016853">
    <property type="term" value="F:isomerase activity"/>
    <property type="evidence" value="ECO:0007669"/>
    <property type="project" value="UniProtKB-KW"/>
</dbReference>
<feature type="domain" description="B12-binding" evidence="6">
    <location>
        <begin position="6"/>
        <end position="136"/>
    </location>
</feature>
<evidence type="ECO:0000313" key="8">
    <source>
        <dbReference type="Proteomes" id="UP000199584"/>
    </source>
</evidence>
<evidence type="ECO:0000256" key="4">
    <source>
        <dbReference type="ARBA" id="ARBA00023235"/>
    </source>
</evidence>
<keyword evidence="4" id="KW-0413">Isomerase</keyword>
<evidence type="ECO:0000256" key="5">
    <source>
        <dbReference type="ARBA" id="ARBA00023285"/>
    </source>
</evidence>
<sequence length="136" mass="14680">MQEKRRIKVLMCCLGPETHNRGILTVCGMLRDAGMEIVYLGNASPEEAIKIAIEEDVDAVGVSSLSGGHLGVGKILMDLAKDQDLDKQIAFFIGGVIPPKDIPKLKEMGFDGVYPSGATREEIINGMREPILAKAN</sequence>
<dbReference type="AlphaFoldDB" id="A0A1I6CQL4"/>
<dbReference type="NCBIfam" id="TIGR00640">
    <property type="entry name" value="acid_CoA_mut_C"/>
    <property type="match status" value="1"/>
</dbReference>
<protein>
    <submittedName>
        <fullName evidence="7">Methylmalonyl-CoA mutase, C-terminal domain</fullName>
    </submittedName>
</protein>
<evidence type="ECO:0000313" key="7">
    <source>
        <dbReference type="EMBL" id="SFQ95482.1"/>
    </source>
</evidence>
<dbReference type="OrthoDB" id="9788468at2"/>
<dbReference type="GO" id="GO:0046872">
    <property type="term" value="F:metal ion binding"/>
    <property type="evidence" value="ECO:0007669"/>
    <property type="project" value="UniProtKB-KW"/>
</dbReference>
<dbReference type="InterPro" id="IPR006158">
    <property type="entry name" value="Cobalamin-bd"/>
</dbReference>
<dbReference type="GO" id="GO:0031419">
    <property type="term" value="F:cobalamin binding"/>
    <property type="evidence" value="ECO:0007669"/>
    <property type="project" value="UniProtKB-KW"/>
</dbReference>
<keyword evidence="8" id="KW-1185">Reference proteome</keyword>
<dbReference type="RefSeq" id="WP_092481597.1">
    <property type="nucleotide sequence ID" value="NZ_FOYM01000001.1"/>
</dbReference>